<evidence type="ECO:0000256" key="6">
    <source>
        <dbReference type="ARBA" id="ARBA00023098"/>
    </source>
</evidence>
<dbReference type="PROSITE" id="PS00122">
    <property type="entry name" value="CARBOXYLESTERASE_B_1"/>
    <property type="match status" value="1"/>
</dbReference>
<dbReference type="GO" id="GO:0016787">
    <property type="term" value="F:hydrolase activity"/>
    <property type="evidence" value="ECO:0007669"/>
    <property type="project" value="UniProtKB-KW"/>
</dbReference>
<name>A0A1X7RV10_ZYMT9</name>
<dbReference type="Gene3D" id="3.40.50.1820">
    <property type="entry name" value="alpha/beta hydrolase"/>
    <property type="match status" value="1"/>
</dbReference>
<gene>
    <name evidence="10" type="ORF">ZT3D7_G6446</name>
</gene>
<organism evidence="10 11">
    <name type="scientific">Zymoseptoria tritici (strain ST99CH_3D7)</name>
    <dbReference type="NCBI Taxonomy" id="1276538"/>
    <lineage>
        <taxon>Eukaryota</taxon>
        <taxon>Fungi</taxon>
        <taxon>Dikarya</taxon>
        <taxon>Ascomycota</taxon>
        <taxon>Pezizomycotina</taxon>
        <taxon>Dothideomycetes</taxon>
        <taxon>Dothideomycetidae</taxon>
        <taxon>Mycosphaerellales</taxon>
        <taxon>Mycosphaerellaceae</taxon>
        <taxon>Zymoseptoria</taxon>
    </lineage>
</organism>
<keyword evidence="7" id="KW-0325">Glycoprotein</keyword>
<dbReference type="AlphaFoldDB" id="A0A1X7RV10"/>
<evidence type="ECO:0000313" key="11">
    <source>
        <dbReference type="Proteomes" id="UP000215127"/>
    </source>
</evidence>
<keyword evidence="5 8" id="KW-0378">Hydrolase</keyword>
<evidence type="ECO:0000256" key="1">
    <source>
        <dbReference type="ARBA" id="ARBA00004613"/>
    </source>
</evidence>
<evidence type="ECO:0000256" key="5">
    <source>
        <dbReference type="ARBA" id="ARBA00022801"/>
    </source>
</evidence>
<keyword evidence="3" id="KW-0964">Secreted</keyword>
<dbReference type="EMBL" id="LT853696">
    <property type="protein sequence ID" value="SMQ51293.1"/>
    <property type="molecule type" value="Genomic_DNA"/>
</dbReference>
<comment type="subcellular location">
    <subcellularLocation>
        <location evidence="1">Secreted</location>
    </subcellularLocation>
</comment>
<protein>
    <recommendedName>
        <fullName evidence="8">Carboxylic ester hydrolase</fullName>
        <ecNumber evidence="8">3.1.1.-</ecNumber>
    </recommendedName>
</protein>
<keyword evidence="11" id="KW-1185">Reference proteome</keyword>
<evidence type="ECO:0000256" key="8">
    <source>
        <dbReference type="RuleBase" id="RU361235"/>
    </source>
</evidence>
<feature type="chain" id="PRO_5010755090" description="Carboxylic ester hydrolase" evidence="8">
    <location>
        <begin position="18"/>
        <end position="578"/>
    </location>
</feature>
<keyword evidence="6" id="KW-0443">Lipid metabolism</keyword>
<dbReference type="GO" id="GO:0006629">
    <property type="term" value="P:lipid metabolic process"/>
    <property type="evidence" value="ECO:0007669"/>
    <property type="project" value="UniProtKB-KW"/>
</dbReference>
<evidence type="ECO:0000256" key="2">
    <source>
        <dbReference type="ARBA" id="ARBA00005964"/>
    </source>
</evidence>
<dbReference type="Pfam" id="PF00135">
    <property type="entry name" value="COesterase"/>
    <property type="match status" value="1"/>
</dbReference>
<reference evidence="10 11" key="1">
    <citation type="submission" date="2016-06" db="EMBL/GenBank/DDBJ databases">
        <authorList>
            <person name="Kjaerup R.B."/>
            <person name="Dalgaard T.S."/>
            <person name="Juul-Madsen H.R."/>
        </authorList>
    </citation>
    <scope>NUCLEOTIDE SEQUENCE [LARGE SCALE GENOMIC DNA]</scope>
</reference>
<feature type="signal peptide" evidence="8">
    <location>
        <begin position="1"/>
        <end position="17"/>
    </location>
</feature>
<proteinExistence type="inferred from homology"/>
<evidence type="ECO:0000259" key="9">
    <source>
        <dbReference type="Pfam" id="PF00135"/>
    </source>
</evidence>
<comment type="similarity">
    <text evidence="2 8">Belongs to the type-B carboxylesterase/lipase family.</text>
</comment>
<evidence type="ECO:0000256" key="7">
    <source>
        <dbReference type="ARBA" id="ARBA00023180"/>
    </source>
</evidence>
<feature type="domain" description="Carboxylesterase type B" evidence="9">
    <location>
        <begin position="28"/>
        <end position="554"/>
    </location>
</feature>
<dbReference type="InterPro" id="IPR029058">
    <property type="entry name" value="AB_hydrolase_fold"/>
</dbReference>
<evidence type="ECO:0000256" key="4">
    <source>
        <dbReference type="ARBA" id="ARBA00022729"/>
    </source>
</evidence>
<dbReference type="EC" id="3.1.1.-" evidence="8"/>
<dbReference type="InterPro" id="IPR019826">
    <property type="entry name" value="Carboxylesterase_B_AS"/>
</dbReference>
<dbReference type="PANTHER" id="PTHR11559">
    <property type="entry name" value="CARBOXYLESTERASE"/>
    <property type="match status" value="1"/>
</dbReference>
<evidence type="ECO:0000313" key="10">
    <source>
        <dbReference type="EMBL" id="SMQ51293.1"/>
    </source>
</evidence>
<sequence length="578" mass="62036">MYSKLFLAFALAGVGLAIPLEERQATTPSATIKNGVVTGTSGDVESFSGIPFAEPPVGDLRLRAPRSYSAPFPGGTFAATKQAPACPQFAFQVDNIDKSAIPQSVVGDVVGELLNSPLGMKVLNSQEDCLTITVQRPKGTKSTDKLPVLYWIYGGGFVAGWSSMYDGTNIIKTSIELGQPIIYVAVNYRLGGYGFLHGKELAAEGGTNLGLRDQRLGMEWVADNIAAFGGDPSKVTIWGESAGAISVMDQTIINGGDNTYNGKALFRGAIMNSGSIIPATDSKSPKAQAVYDTVVAKARCSGSADTLACLRKLSQQDFQRAVTSVPGIFDYQSLNLEYLPRPDSSSSFFPESPEVAIQAGRFAKVPVIVGDQEDEGTLFSLVQFNITTNQQLVNYFASYFPANPNAVADVTGLAANYPDQPFIGQPAGSPFRTGPLNSIYPQFKRIAAILGDITFTLTRRAYLDIITKQGVKAHSYLSTFAYGTPVLGTFHASDILKAFGMAATDQQAKTFQNYYVSFVTEQDPNALGTSAPLIDWPEWNNGTTQLLEIGALGNGIIKDDFRQSAYNYLASKVESFRV</sequence>
<evidence type="ECO:0000256" key="3">
    <source>
        <dbReference type="ARBA" id="ARBA00022525"/>
    </source>
</evidence>
<dbReference type="InterPro" id="IPR050309">
    <property type="entry name" value="Type-B_Carboxylest/Lipase"/>
</dbReference>
<keyword evidence="4 8" id="KW-0732">Signal</keyword>
<dbReference type="SUPFAM" id="SSF53474">
    <property type="entry name" value="alpha/beta-Hydrolases"/>
    <property type="match status" value="1"/>
</dbReference>
<dbReference type="InterPro" id="IPR002018">
    <property type="entry name" value="CarbesteraseB"/>
</dbReference>
<dbReference type="Proteomes" id="UP000215127">
    <property type="component" value="Chromosome 5"/>
</dbReference>
<dbReference type="GO" id="GO:0005576">
    <property type="term" value="C:extracellular region"/>
    <property type="evidence" value="ECO:0007669"/>
    <property type="project" value="UniProtKB-SubCell"/>
</dbReference>
<dbReference type="STRING" id="1276538.A0A1X7RV10"/>
<accession>A0A1X7RV10</accession>
<dbReference type="FunFam" id="3.40.50.1820:FF:000213">
    <property type="entry name" value="Carboxylic ester hydrolase"/>
    <property type="match status" value="1"/>
</dbReference>